<keyword evidence="1" id="KW-1133">Transmembrane helix</keyword>
<dbReference type="Proteomes" id="UP000070444">
    <property type="component" value="Unassembled WGS sequence"/>
</dbReference>
<sequence length="139" mass="16511">MIILTLLPLLVLGFIPVTISITRYFGVKDNINLKVVDYISAIFDILVYANTNYICYRRFYQYKNNEMMDKLLFQYKVGIITVIIMDSIMCSITFIFDDRTLFYYCLISVVMIGLAMEYFLLYRLRNQVMYLIQEANSYN</sequence>
<evidence type="ECO:0000256" key="1">
    <source>
        <dbReference type="SAM" id="Phobius"/>
    </source>
</evidence>
<organism evidence="2 3">
    <name type="scientific">Conidiobolus coronatus (strain ATCC 28846 / CBS 209.66 / NRRL 28638)</name>
    <name type="common">Delacroixia coronata</name>
    <dbReference type="NCBI Taxonomy" id="796925"/>
    <lineage>
        <taxon>Eukaryota</taxon>
        <taxon>Fungi</taxon>
        <taxon>Fungi incertae sedis</taxon>
        <taxon>Zoopagomycota</taxon>
        <taxon>Entomophthoromycotina</taxon>
        <taxon>Entomophthoromycetes</taxon>
        <taxon>Entomophthorales</taxon>
        <taxon>Ancylistaceae</taxon>
        <taxon>Conidiobolus</taxon>
    </lineage>
</organism>
<keyword evidence="3" id="KW-1185">Reference proteome</keyword>
<gene>
    <name evidence="2" type="ORF">CONCODRAFT_6351</name>
</gene>
<keyword evidence="1" id="KW-0472">Membrane</keyword>
<feature type="transmembrane region" description="Helical" evidence="1">
    <location>
        <begin position="101"/>
        <end position="121"/>
    </location>
</feature>
<reference evidence="2 3" key="1">
    <citation type="journal article" date="2015" name="Genome Biol. Evol.">
        <title>Phylogenomic analyses indicate that early fungi evolved digesting cell walls of algal ancestors of land plants.</title>
        <authorList>
            <person name="Chang Y."/>
            <person name="Wang S."/>
            <person name="Sekimoto S."/>
            <person name="Aerts A.L."/>
            <person name="Choi C."/>
            <person name="Clum A."/>
            <person name="LaButti K.M."/>
            <person name="Lindquist E.A."/>
            <person name="Yee Ngan C."/>
            <person name="Ohm R.A."/>
            <person name="Salamov A.A."/>
            <person name="Grigoriev I.V."/>
            <person name="Spatafora J.W."/>
            <person name="Berbee M.L."/>
        </authorList>
    </citation>
    <scope>NUCLEOTIDE SEQUENCE [LARGE SCALE GENOMIC DNA]</scope>
    <source>
        <strain evidence="2 3">NRRL 28638</strain>
    </source>
</reference>
<name>A0A137P7Q3_CONC2</name>
<feature type="transmembrane region" description="Helical" evidence="1">
    <location>
        <begin position="36"/>
        <end position="56"/>
    </location>
</feature>
<protein>
    <submittedName>
        <fullName evidence="2">Uncharacterized protein</fullName>
    </submittedName>
</protein>
<evidence type="ECO:0000313" key="2">
    <source>
        <dbReference type="EMBL" id="KXN71043.1"/>
    </source>
</evidence>
<evidence type="ECO:0000313" key="3">
    <source>
        <dbReference type="Proteomes" id="UP000070444"/>
    </source>
</evidence>
<dbReference type="AlphaFoldDB" id="A0A137P7Q3"/>
<accession>A0A137P7Q3</accession>
<proteinExistence type="predicted"/>
<feature type="transmembrane region" description="Helical" evidence="1">
    <location>
        <begin position="77"/>
        <end position="95"/>
    </location>
</feature>
<keyword evidence="1" id="KW-0812">Transmembrane</keyword>
<dbReference type="EMBL" id="KQ964486">
    <property type="protein sequence ID" value="KXN71043.1"/>
    <property type="molecule type" value="Genomic_DNA"/>
</dbReference>